<dbReference type="InterPro" id="IPR007278">
    <property type="entry name" value="DUF397"/>
</dbReference>
<dbReference type="EMBL" id="JAMWMR010000033">
    <property type="protein sequence ID" value="MCN9244329.1"/>
    <property type="molecule type" value="Genomic_DNA"/>
</dbReference>
<sequence length="78" mass="8581">MSAKKDELYARDLADALWVKSSKSNRPGCPCPYCVEVADLGDGAVAVRDSRRTDLPALRFTAEEWAAFRDGVRDGEFG</sequence>
<reference evidence="2 3" key="1">
    <citation type="submission" date="2022-05" db="EMBL/GenBank/DDBJ databases">
        <title>Streptomyces sp. nov. RY43-2 isolated from soil of a peat swamp forest.</title>
        <authorList>
            <person name="Kanchanasin P."/>
            <person name="Tanasupawat S."/>
            <person name="Phongsopitanun W."/>
        </authorList>
    </citation>
    <scope>NUCLEOTIDE SEQUENCE [LARGE SCALE GENOMIC DNA]</scope>
    <source>
        <strain evidence="2 3">RY43-2</strain>
    </source>
</reference>
<protein>
    <submittedName>
        <fullName evidence="2">DUF397 domain-containing protein</fullName>
    </submittedName>
</protein>
<name>A0ABT0ZL65_9ACTN</name>
<dbReference type="RefSeq" id="WP_252428116.1">
    <property type="nucleotide sequence ID" value="NZ_JAMWMR010000033.1"/>
</dbReference>
<evidence type="ECO:0000313" key="3">
    <source>
        <dbReference type="Proteomes" id="UP001523219"/>
    </source>
</evidence>
<dbReference type="Pfam" id="PF04149">
    <property type="entry name" value="DUF397"/>
    <property type="match status" value="1"/>
</dbReference>
<comment type="caution">
    <text evidence="2">The sequence shown here is derived from an EMBL/GenBank/DDBJ whole genome shotgun (WGS) entry which is preliminary data.</text>
</comment>
<evidence type="ECO:0000313" key="2">
    <source>
        <dbReference type="EMBL" id="MCN9244329.1"/>
    </source>
</evidence>
<evidence type="ECO:0000259" key="1">
    <source>
        <dbReference type="Pfam" id="PF04149"/>
    </source>
</evidence>
<proteinExistence type="predicted"/>
<accession>A0ABT0ZL65</accession>
<keyword evidence="3" id="KW-1185">Reference proteome</keyword>
<feature type="domain" description="DUF397" evidence="1">
    <location>
        <begin position="18"/>
        <end position="73"/>
    </location>
</feature>
<gene>
    <name evidence="2" type="ORF">NGF19_26685</name>
</gene>
<organism evidence="2 3">
    <name type="scientific">Streptomyces macrolidinus</name>
    <dbReference type="NCBI Taxonomy" id="2952607"/>
    <lineage>
        <taxon>Bacteria</taxon>
        <taxon>Bacillati</taxon>
        <taxon>Actinomycetota</taxon>
        <taxon>Actinomycetes</taxon>
        <taxon>Kitasatosporales</taxon>
        <taxon>Streptomycetaceae</taxon>
        <taxon>Streptomyces</taxon>
    </lineage>
</organism>
<dbReference type="Proteomes" id="UP001523219">
    <property type="component" value="Unassembled WGS sequence"/>
</dbReference>